<dbReference type="Proteomes" id="UP001166093">
    <property type="component" value="Unassembled WGS sequence"/>
</dbReference>
<protein>
    <submittedName>
        <fullName evidence="1">SP20H factor</fullName>
    </submittedName>
</protein>
<reference evidence="1" key="1">
    <citation type="journal article" date="2021" name="Cell">
        <title>Tracing the genetic footprints of vertebrate landing in non-teleost ray-finned fishes.</title>
        <authorList>
            <person name="Bi X."/>
            <person name="Wang K."/>
            <person name="Yang L."/>
            <person name="Pan H."/>
            <person name="Jiang H."/>
            <person name="Wei Q."/>
            <person name="Fang M."/>
            <person name="Yu H."/>
            <person name="Zhu C."/>
            <person name="Cai Y."/>
            <person name="He Y."/>
            <person name="Gan X."/>
            <person name="Zeng H."/>
            <person name="Yu D."/>
            <person name="Zhu Y."/>
            <person name="Jiang H."/>
            <person name="Qiu Q."/>
            <person name="Yang H."/>
            <person name="Zhang Y.E."/>
            <person name="Wang W."/>
            <person name="Zhu M."/>
            <person name="He S."/>
            <person name="Zhang G."/>
        </authorList>
    </citation>
    <scope>NUCLEOTIDE SEQUENCE</scope>
    <source>
        <strain evidence="1">Pddl_001</strain>
    </source>
</reference>
<comment type="caution">
    <text evidence="1">The sequence shown here is derived from an EMBL/GenBank/DDBJ whole genome shotgun (WGS) entry which is preliminary data.</text>
</comment>
<feature type="non-terminal residue" evidence="1">
    <location>
        <position position="1"/>
    </location>
</feature>
<dbReference type="EMBL" id="JAAWVQ010009965">
    <property type="protein sequence ID" value="MBN3271350.1"/>
    <property type="molecule type" value="Genomic_DNA"/>
</dbReference>
<name>A0ABS2XB62_POLSP</name>
<organism evidence="1 2">
    <name type="scientific">Polyodon spathula</name>
    <name type="common">North American paddlefish</name>
    <name type="synonym">Squalus spathula</name>
    <dbReference type="NCBI Taxonomy" id="7913"/>
    <lineage>
        <taxon>Eukaryota</taxon>
        <taxon>Metazoa</taxon>
        <taxon>Chordata</taxon>
        <taxon>Craniata</taxon>
        <taxon>Vertebrata</taxon>
        <taxon>Euteleostomi</taxon>
        <taxon>Actinopterygii</taxon>
        <taxon>Chondrostei</taxon>
        <taxon>Acipenseriformes</taxon>
        <taxon>Polyodontidae</taxon>
        <taxon>Polyodon</taxon>
    </lineage>
</organism>
<gene>
    <name evidence="1" type="primary">Supt20h_0</name>
    <name evidence="1" type="ORF">GTO93_0014232</name>
</gene>
<dbReference type="InterPro" id="IPR021950">
    <property type="entry name" value="Spt20"/>
</dbReference>
<feature type="non-terminal residue" evidence="1">
    <location>
        <position position="254"/>
    </location>
</feature>
<proteinExistence type="predicted"/>
<dbReference type="PANTHER" id="PTHR13526:SF8">
    <property type="entry name" value="TRANSCRIPTION FACTOR SPT20 HOMOLOG"/>
    <property type="match status" value="1"/>
</dbReference>
<evidence type="ECO:0000313" key="2">
    <source>
        <dbReference type="Proteomes" id="UP001166093"/>
    </source>
</evidence>
<sequence length="254" mass="28901">MFTLSPFHPCQSPLFHSFRAQPGSLCSPRRLSESQGQILDLLACFSLLSVSSISPLKESKAQYSGLFSVLFSTLWKVHDSDLLREGVLRVGDSETIRLPYEEGELLEYLDAEELPPILVDLLEKSQDDKLILESHLLLATAEPLCLDPSISVTCTANRLLYNKQKMNTRSMKRCFKRYSRPSLNRQQEMAHLPTPPQLKLLDYLQKRKERKPAPPIDLKISRAGNCVDMWKQNHCQLTAPSEVDVSLALSPWFF</sequence>
<keyword evidence="2" id="KW-1185">Reference proteome</keyword>
<dbReference type="PANTHER" id="PTHR13526">
    <property type="entry name" value="TRANSCRIPTION FACTOR SPT20 HOMOLOG"/>
    <property type="match status" value="1"/>
</dbReference>
<accession>A0ABS2XB62</accession>
<evidence type="ECO:0000313" key="1">
    <source>
        <dbReference type="EMBL" id="MBN3271350.1"/>
    </source>
</evidence>